<dbReference type="InterPro" id="IPR050559">
    <property type="entry name" value="P-Pant_transferase_sf"/>
</dbReference>
<dbReference type="EMBL" id="VUOB01000028">
    <property type="protein sequence ID" value="KAA2261401.1"/>
    <property type="molecule type" value="Genomic_DNA"/>
</dbReference>
<dbReference type="Pfam" id="PF01648">
    <property type="entry name" value="ACPS"/>
    <property type="match status" value="1"/>
</dbReference>
<reference evidence="4 5" key="1">
    <citation type="submission" date="2019-09" db="EMBL/GenBank/DDBJ databases">
        <title>Goodfellowia gen. nov., a new genus of the Pseudonocardineae related to Actinoalloteichus, containing Goodfellowia coeruleoviolacea gen. nov., comb. nov. gen. nov., comb. nov.</title>
        <authorList>
            <person name="Labeda D."/>
        </authorList>
    </citation>
    <scope>NUCLEOTIDE SEQUENCE [LARGE SCALE GENOMIC DNA]</scope>
    <source>
        <strain evidence="4 5">AN110305</strain>
    </source>
</reference>
<evidence type="ECO:0000313" key="4">
    <source>
        <dbReference type="EMBL" id="KAA2261401.1"/>
    </source>
</evidence>
<name>A0A5B2XEL9_9PSEU</name>
<dbReference type="InterPro" id="IPR008278">
    <property type="entry name" value="4-PPantetheinyl_Trfase_dom"/>
</dbReference>
<comment type="caution">
    <text evidence="4">The sequence shown here is derived from an EMBL/GenBank/DDBJ whole genome shotgun (WGS) entry which is preliminary data.</text>
</comment>
<dbReference type="GO" id="GO:0000287">
    <property type="term" value="F:magnesium ion binding"/>
    <property type="evidence" value="ECO:0007669"/>
    <property type="project" value="InterPro"/>
</dbReference>
<organism evidence="4 5">
    <name type="scientific">Solihabitans fulvus</name>
    <dbReference type="NCBI Taxonomy" id="1892852"/>
    <lineage>
        <taxon>Bacteria</taxon>
        <taxon>Bacillati</taxon>
        <taxon>Actinomycetota</taxon>
        <taxon>Actinomycetes</taxon>
        <taxon>Pseudonocardiales</taxon>
        <taxon>Pseudonocardiaceae</taxon>
        <taxon>Solihabitans</taxon>
    </lineage>
</organism>
<dbReference type="GO" id="GO:0005829">
    <property type="term" value="C:cytosol"/>
    <property type="evidence" value="ECO:0007669"/>
    <property type="project" value="TreeGrafter"/>
</dbReference>
<keyword evidence="2 4" id="KW-0808">Transferase</keyword>
<reference evidence="4 5" key="2">
    <citation type="submission" date="2019-09" db="EMBL/GenBank/DDBJ databases">
        <authorList>
            <person name="Jin C."/>
        </authorList>
    </citation>
    <scope>NUCLEOTIDE SEQUENCE [LARGE SCALE GENOMIC DNA]</scope>
    <source>
        <strain evidence="4 5">AN110305</strain>
    </source>
</reference>
<comment type="similarity">
    <text evidence="1">Belongs to the P-Pant transferase superfamily. Gsp/Sfp/HetI/AcpT family.</text>
</comment>
<dbReference type="OrthoDB" id="3696724at2"/>
<dbReference type="AlphaFoldDB" id="A0A5B2XEL9"/>
<accession>A0A5B2XEL9</accession>
<sequence length="191" mass="20765">MRRVRQEVRVTACGRVRVAVRRRSASRADARAVLRDLLADATEVAGDAEIATRPSGQPHLPAHPEISVSLSDDGDWLAAAVGVGGRVGVDVQRPEPVTAGRLRRCGSPTARVALAALPDPEREREYSRIWTVQEACVKATGTGLAGRPWTIPVEVGQHDGTWHSLCWHSVPLPDIAVSVAHELRYPEREAR</sequence>
<dbReference type="Proteomes" id="UP000323454">
    <property type="component" value="Unassembled WGS sequence"/>
</dbReference>
<proteinExistence type="inferred from homology"/>
<evidence type="ECO:0000256" key="2">
    <source>
        <dbReference type="ARBA" id="ARBA00022679"/>
    </source>
</evidence>
<evidence type="ECO:0000256" key="1">
    <source>
        <dbReference type="ARBA" id="ARBA00010990"/>
    </source>
</evidence>
<protein>
    <submittedName>
        <fullName evidence="4">4'-phosphopantetheinyl transferase superfamily protein</fullName>
    </submittedName>
</protein>
<gene>
    <name evidence="4" type="ORF">F0L68_16530</name>
</gene>
<evidence type="ECO:0000313" key="5">
    <source>
        <dbReference type="Proteomes" id="UP000323454"/>
    </source>
</evidence>
<dbReference type="PANTHER" id="PTHR12215">
    <property type="entry name" value="PHOSPHOPANTETHEINE TRANSFERASE"/>
    <property type="match status" value="1"/>
</dbReference>
<keyword evidence="5" id="KW-1185">Reference proteome</keyword>
<dbReference type="InterPro" id="IPR037143">
    <property type="entry name" value="4-PPantetheinyl_Trfase_dom_sf"/>
</dbReference>
<feature type="domain" description="4'-phosphopantetheinyl transferase" evidence="3">
    <location>
        <begin position="86"/>
        <end position="150"/>
    </location>
</feature>
<dbReference type="SUPFAM" id="SSF56214">
    <property type="entry name" value="4'-phosphopantetheinyl transferase"/>
    <property type="match status" value="2"/>
</dbReference>
<dbReference type="GO" id="GO:0019878">
    <property type="term" value="P:lysine biosynthetic process via aminoadipic acid"/>
    <property type="evidence" value="ECO:0007669"/>
    <property type="project" value="TreeGrafter"/>
</dbReference>
<evidence type="ECO:0000259" key="3">
    <source>
        <dbReference type="Pfam" id="PF01648"/>
    </source>
</evidence>
<dbReference type="Gene3D" id="3.90.470.20">
    <property type="entry name" value="4'-phosphopantetheinyl transferase domain"/>
    <property type="match status" value="1"/>
</dbReference>
<dbReference type="GO" id="GO:0008897">
    <property type="term" value="F:holo-[acyl-carrier-protein] synthase activity"/>
    <property type="evidence" value="ECO:0007669"/>
    <property type="project" value="InterPro"/>
</dbReference>
<dbReference type="PANTHER" id="PTHR12215:SF10">
    <property type="entry name" value="L-AMINOADIPATE-SEMIALDEHYDE DEHYDROGENASE-PHOSPHOPANTETHEINYL TRANSFERASE"/>
    <property type="match status" value="1"/>
</dbReference>